<dbReference type="Proteomes" id="UP000735302">
    <property type="component" value="Unassembled WGS sequence"/>
</dbReference>
<dbReference type="InterPro" id="IPR043502">
    <property type="entry name" value="DNA/RNA_pol_sf"/>
</dbReference>
<evidence type="ECO:0000256" key="1">
    <source>
        <dbReference type="ARBA" id="ARBA00023268"/>
    </source>
</evidence>
<keyword evidence="4" id="KW-1185">Reference proteome</keyword>
<dbReference type="InterPro" id="IPR000477">
    <property type="entry name" value="RT_dom"/>
</dbReference>
<evidence type="ECO:0000313" key="3">
    <source>
        <dbReference type="EMBL" id="GFO24239.1"/>
    </source>
</evidence>
<dbReference type="Gene3D" id="3.10.10.10">
    <property type="entry name" value="HIV Type 1 Reverse Transcriptase, subunit A, domain 1"/>
    <property type="match status" value="1"/>
</dbReference>
<dbReference type="AlphaFoldDB" id="A0AAV4C0M6"/>
<dbReference type="InterPro" id="IPR043128">
    <property type="entry name" value="Rev_trsase/Diguanyl_cyclase"/>
</dbReference>
<proteinExistence type="predicted"/>
<dbReference type="CDD" id="cd01647">
    <property type="entry name" value="RT_LTR"/>
    <property type="match status" value="1"/>
</dbReference>
<name>A0AAV4C0M6_9GAST</name>
<organism evidence="3 4">
    <name type="scientific">Plakobranchus ocellatus</name>
    <dbReference type="NCBI Taxonomy" id="259542"/>
    <lineage>
        <taxon>Eukaryota</taxon>
        <taxon>Metazoa</taxon>
        <taxon>Spiralia</taxon>
        <taxon>Lophotrochozoa</taxon>
        <taxon>Mollusca</taxon>
        <taxon>Gastropoda</taxon>
        <taxon>Heterobranchia</taxon>
        <taxon>Euthyneura</taxon>
        <taxon>Panpulmonata</taxon>
        <taxon>Sacoglossa</taxon>
        <taxon>Placobranchoidea</taxon>
        <taxon>Plakobranchidae</taxon>
        <taxon>Plakobranchus</taxon>
    </lineage>
</organism>
<dbReference type="GO" id="GO:0003824">
    <property type="term" value="F:catalytic activity"/>
    <property type="evidence" value="ECO:0007669"/>
    <property type="project" value="UniProtKB-KW"/>
</dbReference>
<dbReference type="PROSITE" id="PS50878">
    <property type="entry name" value="RT_POL"/>
    <property type="match status" value="1"/>
</dbReference>
<sequence length="438" mass="50097">MEALNLLQRINNVKSTQESVDFRKEFPELFTGLGKLQKEYKIQLKDDVVPHKISTPRRIPVPLRKDVETELQKLQEQDIIKKVTEPTDWCAGLVVVPKANGKIRLCVDLTKLNEGVKRENFPLPLTEELLTRLAGGKLFTKLDCNSGFHQMPLAEESQKLTTFITPFGRFCYKRLPFGISSGPELFHREMSQLVDDIPGVLRDIDDILITGETKEEHDTRVREVLRRLRNAGVTLNSKCSFSQDKLKFLGQIISSEGIQIDPEKVEAINKMAEPTNLTELRRFFGMVNHVGKFVQSLTDVTKPLRELLKKESEWEWNRDHQEAMIKIKSIMTQTPLLAHYDARKETRVSADASKYGLGAVLLQKTEKDNAWNPIFYASRSLTTTEARYAQIEKEALAATWACEKFAGFLIGLHKFIIETDHKPLLVLLQKKELDELTP</sequence>
<evidence type="ECO:0000313" key="4">
    <source>
        <dbReference type="Proteomes" id="UP000735302"/>
    </source>
</evidence>
<keyword evidence="1" id="KW-0511">Multifunctional enzyme</keyword>
<dbReference type="PANTHER" id="PTHR37984">
    <property type="entry name" value="PROTEIN CBG26694"/>
    <property type="match status" value="1"/>
</dbReference>
<dbReference type="Pfam" id="PF00078">
    <property type="entry name" value="RVT_1"/>
    <property type="match status" value="1"/>
</dbReference>
<dbReference type="Pfam" id="PF17919">
    <property type="entry name" value="RT_RNaseH_2"/>
    <property type="match status" value="1"/>
</dbReference>
<accession>A0AAV4C0M6</accession>
<gene>
    <name evidence="3" type="ORF">PoB_005074400</name>
</gene>
<dbReference type="FunFam" id="3.30.70.270:FF:000026">
    <property type="entry name" value="Transposon Ty3-G Gag-Pol polyprotein"/>
    <property type="match status" value="1"/>
</dbReference>
<reference evidence="3 4" key="1">
    <citation type="journal article" date="2021" name="Elife">
        <title>Chloroplast acquisition without the gene transfer in kleptoplastic sea slugs, Plakobranchus ocellatus.</title>
        <authorList>
            <person name="Maeda T."/>
            <person name="Takahashi S."/>
            <person name="Yoshida T."/>
            <person name="Shimamura S."/>
            <person name="Takaki Y."/>
            <person name="Nagai Y."/>
            <person name="Toyoda A."/>
            <person name="Suzuki Y."/>
            <person name="Arimoto A."/>
            <person name="Ishii H."/>
            <person name="Satoh N."/>
            <person name="Nishiyama T."/>
            <person name="Hasebe M."/>
            <person name="Maruyama T."/>
            <person name="Minagawa J."/>
            <person name="Obokata J."/>
            <person name="Shigenobu S."/>
        </authorList>
    </citation>
    <scope>NUCLEOTIDE SEQUENCE [LARGE SCALE GENOMIC DNA]</scope>
</reference>
<protein>
    <submittedName>
        <fullName evidence="3">Pol polyprotein</fullName>
    </submittedName>
</protein>
<dbReference type="InterPro" id="IPR050951">
    <property type="entry name" value="Retrovirus_Pol_polyprotein"/>
</dbReference>
<dbReference type="Gene3D" id="3.30.70.270">
    <property type="match status" value="2"/>
</dbReference>
<dbReference type="EMBL" id="BLXT01005595">
    <property type="protein sequence ID" value="GFO24239.1"/>
    <property type="molecule type" value="Genomic_DNA"/>
</dbReference>
<dbReference type="SUPFAM" id="SSF56672">
    <property type="entry name" value="DNA/RNA polymerases"/>
    <property type="match status" value="1"/>
</dbReference>
<evidence type="ECO:0000259" key="2">
    <source>
        <dbReference type="PROSITE" id="PS50878"/>
    </source>
</evidence>
<dbReference type="PANTHER" id="PTHR37984:SF5">
    <property type="entry name" value="PROTEIN NYNRIN-LIKE"/>
    <property type="match status" value="1"/>
</dbReference>
<dbReference type="CDD" id="cd09274">
    <property type="entry name" value="RNase_HI_RT_Ty3"/>
    <property type="match status" value="1"/>
</dbReference>
<comment type="caution">
    <text evidence="3">The sequence shown here is derived from an EMBL/GenBank/DDBJ whole genome shotgun (WGS) entry which is preliminary data.</text>
</comment>
<dbReference type="InterPro" id="IPR041577">
    <property type="entry name" value="RT_RNaseH_2"/>
</dbReference>
<feature type="domain" description="Reverse transcriptase" evidence="2">
    <location>
        <begin position="77"/>
        <end position="253"/>
    </location>
</feature>